<name>A0A6H9YNJ8_9ACTN</name>
<proteinExistence type="inferred from homology"/>
<evidence type="ECO:0000256" key="1">
    <source>
        <dbReference type="ARBA" id="ARBA00009013"/>
    </source>
</evidence>
<feature type="domain" description="STAS" evidence="3">
    <location>
        <begin position="3"/>
        <end position="111"/>
    </location>
</feature>
<dbReference type="SUPFAM" id="SSF52091">
    <property type="entry name" value="SpoIIaa-like"/>
    <property type="match status" value="1"/>
</dbReference>
<dbReference type="Proteomes" id="UP000468735">
    <property type="component" value="Unassembled WGS sequence"/>
</dbReference>
<dbReference type="PROSITE" id="PS50801">
    <property type="entry name" value="STAS"/>
    <property type="match status" value="1"/>
</dbReference>
<dbReference type="Gene3D" id="3.30.750.24">
    <property type="entry name" value="STAS domain"/>
    <property type="match status" value="1"/>
</dbReference>
<gene>
    <name evidence="4" type="ORF">F8566_17410</name>
</gene>
<dbReference type="OrthoDB" id="3297400at2"/>
<evidence type="ECO:0000256" key="2">
    <source>
        <dbReference type="RuleBase" id="RU003749"/>
    </source>
</evidence>
<dbReference type="GO" id="GO:0043856">
    <property type="term" value="F:anti-sigma factor antagonist activity"/>
    <property type="evidence" value="ECO:0007669"/>
    <property type="project" value="InterPro"/>
</dbReference>
<comment type="caution">
    <text evidence="4">The sequence shown here is derived from an EMBL/GenBank/DDBJ whole genome shotgun (WGS) entry which is preliminary data.</text>
</comment>
<dbReference type="NCBIfam" id="TIGR00377">
    <property type="entry name" value="ant_ant_sig"/>
    <property type="match status" value="1"/>
</dbReference>
<accession>A0A6H9YNJ8</accession>
<dbReference type="RefSeq" id="WP_151561282.1">
    <property type="nucleotide sequence ID" value="NZ_WBMT01000007.1"/>
</dbReference>
<dbReference type="EMBL" id="WBMT01000007">
    <property type="protein sequence ID" value="KAB2348554.1"/>
    <property type="molecule type" value="Genomic_DNA"/>
</dbReference>
<dbReference type="AlphaFoldDB" id="A0A6H9YNJ8"/>
<dbReference type="PANTHER" id="PTHR33495">
    <property type="entry name" value="ANTI-SIGMA FACTOR ANTAGONIST TM_1081-RELATED-RELATED"/>
    <property type="match status" value="1"/>
</dbReference>
<dbReference type="InterPro" id="IPR036513">
    <property type="entry name" value="STAS_dom_sf"/>
</dbReference>
<reference evidence="4 5" key="1">
    <citation type="submission" date="2019-09" db="EMBL/GenBank/DDBJ databases">
        <title>Actinomadura physcomitrii sp. nov., a novel actinomycete isolated from moss [Physcomitrium sphaericum (Ludw) Fuernr].</title>
        <authorList>
            <person name="Zhuang X."/>
            <person name="Liu C."/>
        </authorList>
    </citation>
    <scope>NUCLEOTIDE SEQUENCE [LARGE SCALE GENOMIC DNA]</scope>
    <source>
        <strain evidence="4 5">HMC1</strain>
    </source>
</reference>
<dbReference type="InterPro" id="IPR002645">
    <property type="entry name" value="STAS_dom"/>
</dbReference>
<dbReference type="CDD" id="cd07043">
    <property type="entry name" value="STAS_anti-anti-sigma_factors"/>
    <property type="match status" value="1"/>
</dbReference>
<evidence type="ECO:0000313" key="5">
    <source>
        <dbReference type="Proteomes" id="UP000468735"/>
    </source>
</evidence>
<dbReference type="InterPro" id="IPR003658">
    <property type="entry name" value="Anti-sigma_ant"/>
</dbReference>
<sequence length="117" mass="12942">MDFDVHLMHHDRCTLVRVQGEIDVVSRQQFEKAMFDVIDTGGPMVVDMRQVTFCDSTGLNAIVAANRRAGERGTVIALIALPERVERVFRITGIDKFVPVYETLGGALNALPSTARP</sequence>
<evidence type="ECO:0000259" key="3">
    <source>
        <dbReference type="PROSITE" id="PS50801"/>
    </source>
</evidence>
<organism evidence="4 5">
    <name type="scientific">Actinomadura rudentiformis</name>
    <dbReference type="NCBI Taxonomy" id="359158"/>
    <lineage>
        <taxon>Bacteria</taxon>
        <taxon>Bacillati</taxon>
        <taxon>Actinomycetota</taxon>
        <taxon>Actinomycetes</taxon>
        <taxon>Streptosporangiales</taxon>
        <taxon>Thermomonosporaceae</taxon>
        <taxon>Actinomadura</taxon>
    </lineage>
</organism>
<evidence type="ECO:0000313" key="4">
    <source>
        <dbReference type="EMBL" id="KAB2348554.1"/>
    </source>
</evidence>
<protein>
    <recommendedName>
        <fullName evidence="2">Anti-sigma factor antagonist</fullName>
    </recommendedName>
</protein>
<comment type="similarity">
    <text evidence="1 2">Belongs to the anti-sigma-factor antagonist family.</text>
</comment>
<keyword evidence="5" id="KW-1185">Reference proteome</keyword>
<dbReference type="PANTHER" id="PTHR33495:SF2">
    <property type="entry name" value="ANTI-SIGMA FACTOR ANTAGONIST TM_1081-RELATED"/>
    <property type="match status" value="1"/>
</dbReference>
<dbReference type="Pfam" id="PF01740">
    <property type="entry name" value="STAS"/>
    <property type="match status" value="1"/>
</dbReference>